<protein>
    <recommendedName>
        <fullName evidence="1">IraD/Gp25-like domain-containing protein</fullName>
    </recommendedName>
</protein>
<dbReference type="RefSeq" id="WP_117741802.1">
    <property type="nucleotide sequence ID" value="NZ_QSSV01000010.1"/>
</dbReference>
<dbReference type="Proteomes" id="UP000261223">
    <property type="component" value="Unassembled WGS sequence"/>
</dbReference>
<evidence type="ECO:0000313" key="2">
    <source>
        <dbReference type="EMBL" id="RGM13238.1"/>
    </source>
</evidence>
<proteinExistence type="predicted"/>
<name>A0A3E4UP46_BACSE</name>
<comment type="caution">
    <text evidence="2">The sequence shown here is derived from an EMBL/GenBank/DDBJ whole genome shotgun (WGS) entry which is preliminary data.</text>
</comment>
<dbReference type="AlphaFoldDB" id="A0A3E4UP46"/>
<dbReference type="SUPFAM" id="SSF160719">
    <property type="entry name" value="gpW/gp25-like"/>
    <property type="match status" value="1"/>
</dbReference>
<sequence>MEMNDMKTFCKLPLNIKDLLSEDVKHSRLQTCSEKESIDQFLNLLISTCPGEHDYDKEFGCKIFDLDFERITSRTRWEGKFTEYIKEAISRYEKRLTNVDVRVQINDKIRQDTVFETSTIKKQTQIWVTGNLLQTGERCSFYYVIYLGPISTK</sequence>
<gene>
    <name evidence="2" type="ORF">DXC34_09450</name>
</gene>
<dbReference type="InterPro" id="IPR007048">
    <property type="entry name" value="IraD/Gp25-like"/>
</dbReference>
<dbReference type="Gene3D" id="3.10.450.40">
    <property type="match status" value="1"/>
</dbReference>
<accession>A0A3E4UP46</accession>
<evidence type="ECO:0000313" key="3">
    <source>
        <dbReference type="Proteomes" id="UP000261223"/>
    </source>
</evidence>
<evidence type="ECO:0000259" key="1">
    <source>
        <dbReference type="Pfam" id="PF04965"/>
    </source>
</evidence>
<dbReference type="Pfam" id="PF04965">
    <property type="entry name" value="GPW_gp25"/>
    <property type="match status" value="1"/>
</dbReference>
<reference evidence="2 3" key="1">
    <citation type="submission" date="2018-08" db="EMBL/GenBank/DDBJ databases">
        <title>A genome reference for cultivated species of the human gut microbiota.</title>
        <authorList>
            <person name="Zou Y."/>
            <person name="Xue W."/>
            <person name="Luo G."/>
        </authorList>
    </citation>
    <scope>NUCLEOTIDE SEQUENCE [LARGE SCALE GENOMIC DNA]</scope>
    <source>
        <strain evidence="2 3">TF03-6</strain>
    </source>
</reference>
<organism evidence="2 3">
    <name type="scientific">Bacteroides stercoris</name>
    <dbReference type="NCBI Taxonomy" id="46506"/>
    <lineage>
        <taxon>Bacteria</taxon>
        <taxon>Pseudomonadati</taxon>
        <taxon>Bacteroidota</taxon>
        <taxon>Bacteroidia</taxon>
        <taxon>Bacteroidales</taxon>
        <taxon>Bacteroidaceae</taxon>
        <taxon>Bacteroides</taxon>
    </lineage>
</organism>
<feature type="domain" description="IraD/Gp25-like" evidence="1">
    <location>
        <begin position="33"/>
        <end position="108"/>
    </location>
</feature>
<dbReference type="EMBL" id="QSSV01000010">
    <property type="protein sequence ID" value="RGM13238.1"/>
    <property type="molecule type" value="Genomic_DNA"/>
</dbReference>